<dbReference type="SUPFAM" id="SSF50729">
    <property type="entry name" value="PH domain-like"/>
    <property type="match status" value="1"/>
</dbReference>
<feature type="region of interest" description="Disordered" evidence="5">
    <location>
        <begin position="145"/>
        <end position="164"/>
    </location>
</feature>
<keyword evidence="7" id="KW-1185">Reference proteome</keyword>
<reference evidence="6" key="1">
    <citation type="submission" date="2022-12" db="EMBL/GenBank/DDBJ databases">
        <authorList>
            <person name="Petersen C."/>
        </authorList>
    </citation>
    <scope>NUCLEOTIDE SEQUENCE</scope>
    <source>
        <strain evidence="6">IBT 15544</strain>
    </source>
</reference>
<reference evidence="6" key="2">
    <citation type="journal article" date="2023" name="IMA Fungus">
        <title>Comparative genomic study of the Penicillium genus elucidates a diverse pangenome and 15 lateral gene transfer events.</title>
        <authorList>
            <person name="Petersen C."/>
            <person name="Sorensen T."/>
            <person name="Nielsen M.R."/>
            <person name="Sondergaard T.E."/>
            <person name="Sorensen J.L."/>
            <person name="Fitzpatrick D.A."/>
            <person name="Frisvad J.C."/>
            <person name="Nielsen K.L."/>
        </authorList>
    </citation>
    <scope>NUCLEOTIDE SEQUENCE</scope>
    <source>
        <strain evidence="6">IBT 15544</strain>
    </source>
</reference>
<dbReference type="GO" id="GO:0031087">
    <property type="term" value="P:deadenylation-independent decapping of nuclear-transcribed mRNA"/>
    <property type="evidence" value="ECO:0007669"/>
    <property type="project" value="TreeGrafter"/>
</dbReference>
<dbReference type="GO" id="GO:0000932">
    <property type="term" value="C:P-body"/>
    <property type="evidence" value="ECO:0007669"/>
    <property type="project" value="TreeGrafter"/>
</dbReference>
<evidence type="ECO:0000313" key="7">
    <source>
        <dbReference type="Proteomes" id="UP001150904"/>
    </source>
</evidence>
<feature type="region of interest" description="Disordered" evidence="5">
    <location>
        <begin position="285"/>
        <end position="308"/>
    </location>
</feature>
<dbReference type="Proteomes" id="UP001150904">
    <property type="component" value="Unassembled WGS sequence"/>
</dbReference>
<comment type="similarity">
    <text evidence="2">Belongs to the DCP1 family.</text>
</comment>
<comment type="subcellular location">
    <subcellularLocation>
        <location evidence="1">Cytoplasm</location>
    </subcellularLocation>
</comment>
<dbReference type="GO" id="GO:0000290">
    <property type="term" value="P:deadenylation-dependent decapping of nuclear-transcribed mRNA"/>
    <property type="evidence" value="ECO:0007669"/>
    <property type="project" value="InterPro"/>
</dbReference>
<dbReference type="PANTHER" id="PTHR16290">
    <property type="entry name" value="TRANSCRIPTION FACTOR SMIF DECAPPING ENZYME DCP1"/>
    <property type="match status" value="1"/>
</dbReference>
<keyword evidence="4" id="KW-0507">mRNA processing</keyword>
<dbReference type="OrthoDB" id="440673at2759"/>
<evidence type="ECO:0000256" key="3">
    <source>
        <dbReference type="ARBA" id="ARBA00022490"/>
    </source>
</evidence>
<keyword evidence="3" id="KW-0963">Cytoplasm</keyword>
<sequence>MTSRKPRRQNNNHNNTSHLTDYESDAAYLSDMQHQPAPPLRSNEELNLSVLQRHNPSITSILSLAQYSVVYIFSPTTRGWEKNGVEGTLFVCQLTPGSLGEDRYTAFVLNRRGLQNFDLPLTDSENVELTEEYVILKADEATDGEKGTNGIADPLNPQGGRQNGNSTDVRIYGIWIYSEPPPNSTADIRIVNAQMIRDCATHAGQSLKLARKRLEELRQNGMHVAAAAAEMQAPPLEEAQASAPMGRQMSLKDIFGQQRAQDDAWSVRAHHISPDQQHMQMYQSMMTPQGQPQDQHQPPPPPQAQVHPDVLGDLFRRAGFAYQGGGQGY</sequence>
<dbReference type="FunFam" id="2.30.29.30:FF:000444">
    <property type="entry name" value="Decapping enzyme Dcp1, putative"/>
    <property type="match status" value="1"/>
</dbReference>
<proteinExistence type="inferred from homology"/>
<dbReference type="AlphaFoldDB" id="A0A9W9M7P5"/>
<evidence type="ECO:0000313" key="6">
    <source>
        <dbReference type="EMBL" id="KAJ5191829.1"/>
    </source>
</evidence>
<dbReference type="InterPro" id="IPR010334">
    <property type="entry name" value="Dcp1"/>
</dbReference>
<dbReference type="GO" id="GO:0006397">
    <property type="term" value="P:mRNA processing"/>
    <property type="evidence" value="ECO:0007669"/>
    <property type="project" value="UniProtKB-KW"/>
</dbReference>
<accession>A0A9W9M7P5</accession>
<dbReference type="GO" id="GO:0008047">
    <property type="term" value="F:enzyme activator activity"/>
    <property type="evidence" value="ECO:0007669"/>
    <property type="project" value="InterPro"/>
</dbReference>
<gene>
    <name evidence="6" type="ORF">N7498_010814</name>
</gene>
<dbReference type="GeneID" id="83185171"/>
<dbReference type="CDD" id="cd13182">
    <property type="entry name" value="EVH1-like_Dcp1"/>
    <property type="match status" value="1"/>
</dbReference>
<evidence type="ECO:0000256" key="1">
    <source>
        <dbReference type="ARBA" id="ARBA00004496"/>
    </source>
</evidence>
<dbReference type="InterPro" id="IPR011993">
    <property type="entry name" value="PH-like_dom_sf"/>
</dbReference>
<protein>
    <submittedName>
        <fullName evidence="6">Dcp1-like decapping</fullName>
    </submittedName>
</protein>
<evidence type="ECO:0000256" key="5">
    <source>
        <dbReference type="SAM" id="MobiDB-lite"/>
    </source>
</evidence>
<dbReference type="PANTHER" id="PTHR16290:SF0">
    <property type="entry name" value="DECAPPING PROTEIN 1, ISOFORM A"/>
    <property type="match status" value="1"/>
</dbReference>
<dbReference type="GO" id="GO:0003729">
    <property type="term" value="F:mRNA binding"/>
    <property type="evidence" value="ECO:0007669"/>
    <property type="project" value="TreeGrafter"/>
</dbReference>
<dbReference type="Gene3D" id="2.30.29.30">
    <property type="entry name" value="Pleckstrin-homology domain (PH domain)/Phosphotyrosine-binding domain (PTB)"/>
    <property type="match status" value="1"/>
</dbReference>
<evidence type="ECO:0000256" key="4">
    <source>
        <dbReference type="ARBA" id="ARBA00022664"/>
    </source>
</evidence>
<evidence type="ECO:0000256" key="2">
    <source>
        <dbReference type="ARBA" id="ARBA00008778"/>
    </source>
</evidence>
<dbReference type="EMBL" id="JAPQKR010000016">
    <property type="protein sequence ID" value="KAJ5191829.1"/>
    <property type="molecule type" value="Genomic_DNA"/>
</dbReference>
<name>A0A9W9M7P5_9EURO</name>
<dbReference type="RefSeq" id="XP_058304769.1">
    <property type="nucleotide sequence ID" value="XM_058457870.1"/>
</dbReference>
<dbReference type="Pfam" id="PF06058">
    <property type="entry name" value="DCP1"/>
    <property type="match status" value="1"/>
</dbReference>
<comment type="caution">
    <text evidence="6">The sequence shown here is derived from an EMBL/GenBank/DDBJ whole genome shotgun (WGS) entry which is preliminary data.</text>
</comment>
<organism evidence="6 7">
    <name type="scientific">Penicillium cinerascens</name>
    <dbReference type="NCBI Taxonomy" id="70096"/>
    <lineage>
        <taxon>Eukaryota</taxon>
        <taxon>Fungi</taxon>
        <taxon>Dikarya</taxon>
        <taxon>Ascomycota</taxon>
        <taxon>Pezizomycotina</taxon>
        <taxon>Eurotiomycetes</taxon>
        <taxon>Eurotiomycetidae</taxon>
        <taxon>Eurotiales</taxon>
        <taxon>Aspergillaceae</taxon>
        <taxon>Penicillium</taxon>
    </lineage>
</organism>